<dbReference type="Proteomes" id="UP001336250">
    <property type="component" value="Unassembled WGS sequence"/>
</dbReference>
<evidence type="ECO:0000313" key="2">
    <source>
        <dbReference type="EMBL" id="MEF7613100.1"/>
    </source>
</evidence>
<name>A0AAW9QDF6_9BURK</name>
<accession>A0AAW9QDF6</accession>
<dbReference type="InterPro" id="IPR012902">
    <property type="entry name" value="N_methyl_site"/>
</dbReference>
<sequence length="218" mass="23488">MRALTPPVAGTRQRGLSLVELMVGITVGLFIVAAASMMATNQLNDNRRLMLETNVQQELRSAMDVIAQDVRRAGYWAGAPSGVWSPDNPSVATNPNDAIDSSEGATTLEFDYRIDSSRTAAGFRLHEHAVQMLIGDRWQSVTDPQTVLIDTLTMQVDEHEVPLSAYCLNACAAGSCPALKVRTVAVNLAGQAAHDGNVRRELNSTIRLPNDKVTGSCP</sequence>
<feature type="transmembrane region" description="Helical" evidence="1">
    <location>
        <begin position="21"/>
        <end position="40"/>
    </location>
</feature>
<keyword evidence="1" id="KW-1133">Transmembrane helix</keyword>
<reference evidence="2 3" key="1">
    <citation type="submission" date="2024-02" db="EMBL/GenBank/DDBJ databases">
        <title>Genome sequence of Aquincola sp. MAHUQ-54.</title>
        <authorList>
            <person name="Huq M.A."/>
        </authorList>
    </citation>
    <scope>NUCLEOTIDE SEQUENCE [LARGE SCALE GENOMIC DNA]</scope>
    <source>
        <strain evidence="2 3">MAHUQ-54</strain>
    </source>
</reference>
<dbReference type="AlphaFoldDB" id="A0AAW9QDF6"/>
<keyword evidence="1" id="KW-0472">Membrane</keyword>
<protein>
    <submittedName>
        <fullName evidence="2">Prepilin-type N-terminal cleavage/methylation domain-containing protein</fullName>
    </submittedName>
</protein>
<dbReference type="EMBL" id="JAZIBG010000012">
    <property type="protein sequence ID" value="MEF7613100.1"/>
    <property type="molecule type" value="Genomic_DNA"/>
</dbReference>
<evidence type="ECO:0000313" key="3">
    <source>
        <dbReference type="Proteomes" id="UP001336250"/>
    </source>
</evidence>
<dbReference type="Pfam" id="PF07963">
    <property type="entry name" value="N_methyl"/>
    <property type="match status" value="1"/>
</dbReference>
<keyword evidence="1" id="KW-0812">Transmembrane</keyword>
<organism evidence="2 3">
    <name type="scientific">Aquincola agrisoli</name>
    <dbReference type="NCBI Taxonomy" id="3119538"/>
    <lineage>
        <taxon>Bacteria</taxon>
        <taxon>Pseudomonadati</taxon>
        <taxon>Pseudomonadota</taxon>
        <taxon>Betaproteobacteria</taxon>
        <taxon>Burkholderiales</taxon>
        <taxon>Sphaerotilaceae</taxon>
        <taxon>Aquincola</taxon>
    </lineage>
</organism>
<dbReference type="RefSeq" id="WP_332288036.1">
    <property type="nucleotide sequence ID" value="NZ_JAZIBG010000012.1"/>
</dbReference>
<evidence type="ECO:0000256" key="1">
    <source>
        <dbReference type="SAM" id="Phobius"/>
    </source>
</evidence>
<comment type="caution">
    <text evidence="2">The sequence shown here is derived from an EMBL/GenBank/DDBJ whole genome shotgun (WGS) entry which is preliminary data.</text>
</comment>
<proteinExistence type="predicted"/>
<keyword evidence="3" id="KW-1185">Reference proteome</keyword>
<gene>
    <name evidence="2" type="ORF">V4F39_04190</name>
</gene>
<dbReference type="PROSITE" id="PS00409">
    <property type="entry name" value="PROKAR_NTER_METHYL"/>
    <property type="match status" value="1"/>
</dbReference>